<dbReference type="EMBL" id="SSTI01000006">
    <property type="protein sequence ID" value="THG39803.1"/>
    <property type="molecule type" value="Genomic_DNA"/>
</dbReference>
<sequence length="214" mass="22034">MGKKHKKARDLAKAEHDAIGAAAKAADHPPVALAGKASEIADQPPLVALSLATIGVGLMLRRRDVTRTGTRMLLAHALATAGKTVLKRAIDRSRPRRALKDGEHEARAGSGSDDTEFNSFPSGHTAGAVSVAEAIARTAPTYAAPARGGAAFVAAVQLPRGAHYPSDVAVGAGIGWVADRIAGLAINAGERAIDRRRQTKEDAGALAEAEAHPS</sequence>
<keyword evidence="5" id="KW-1133">Transmembrane helix</keyword>
<dbReference type="Proteomes" id="UP000308038">
    <property type="component" value="Unassembled WGS sequence"/>
</dbReference>
<evidence type="ECO:0000256" key="2">
    <source>
        <dbReference type="ARBA" id="ARBA00022475"/>
    </source>
</evidence>
<reference evidence="9 10" key="1">
    <citation type="submission" date="2019-04" db="EMBL/GenBank/DDBJ databases">
        <title>Microbes associate with the intestines of laboratory mice.</title>
        <authorList>
            <person name="Navarre W."/>
            <person name="Wong E."/>
            <person name="Huang K.C."/>
            <person name="Tropini C."/>
            <person name="Ng K."/>
            <person name="Yu B."/>
        </authorList>
    </citation>
    <scope>NUCLEOTIDE SEQUENCE [LARGE SCALE GENOMIC DNA]</scope>
    <source>
        <strain evidence="9 10">NM83_B4-11</strain>
    </source>
</reference>
<proteinExistence type="predicted"/>
<name>A0ABY2QJQ5_9SPHN</name>
<protein>
    <submittedName>
        <fullName evidence="9">Phosphatase PAP2 family protein</fullName>
    </submittedName>
</protein>
<dbReference type="PANTHER" id="PTHR14969:SF62">
    <property type="entry name" value="DECAPRENYLPHOSPHORYL-5-PHOSPHORIBOSE PHOSPHATASE RV3807C-RELATED"/>
    <property type="match status" value="1"/>
</dbReference>
<feature type="compositionally biased region" description="Basic and acidic residues" evidence="7">
    <location>
        <begin position="94"/>
        <end position="107"/>
    </location>
</feature>
<feature type="region of interest" description="Disordered" evidence="7">
    <location>
        <begin position="94"/>
        <end position="119"/>
    </location>
</feature>
<dbReference type="SUPFAM" id="SSF48317">
    <property type="entry name" value="Acid phosphatase/Vanadium-dependent haloperoxidase"/>
    <property type="match status" value="1"/>
</dbReference>
<evidence type="ECO:0000256" key="4">
    <source>
        <dbReference type="ARBA" id="ARBA00022801"/>
    </source>
</evidence>
<evidence type="ECO:0000256" key="7">
    <source>
        <dbReference type="SAM" id="MobiDB-lite"/>
    </source>
</evidence>
<dbReference type="RefSeq" id="WP_136451475.1">
    <property type="nucleotide sequence ID" value="NZ_SSTI01000006.1"/>
</dbReference>
<keyword evidence="6" id="KW-0472">Membrane</keyword>
<evidence type="ECO:0000256" key="3">
    <source>
        <dbReference type="ARBA" id="ARBA00022692"/>
    </source>
</evidence>
<keyword evidence="2" id="KW-1003">Cell membrane</keyword>
<comment type="subcellular location">
    <subcellularLocation>
        <location evidence="1">Cell membrane</location>
        <topology evidence="1">Multi-pass membrane protein</topology>
    </subcellularLocation>
</comment>
<dbReference type="Gene3D" id="1.20.144.10">
    <property type="entry name" value="Phosphatidic acid phosphatase type 2/haloperoxidase"/>
    <property type="match status" value="1"/>
</dbReference>
<evidence type="ECO:0000256" key="6">
    <source>
        <dbReference type="ARBA" id="ARBA00023136"/>
    </source>
</evidence>
<comment type="caution">
    <text evidence="9">The sequence shown here is derived from an EMBL/GenBank/DDBJ whole genome shotgun (WGS) entry which is preliminary data.</text>
</comment>
<evidence type="ECO:0000256" key="5">
    <source>
        <dbReference type="ARBA" id="ARBA00022989"/>
    </source>
</evidence>
<accession>A0ABY2QJQ5</accession>
<dbReference type="PANTHER" id="PTHR14969">
    <property type="entry name" value="SPHINGOSINE-1-PHOSPHATE PHOSPHOHYDROLASE"/>
    <property type="match status" value="1"/>
</dbReference>
<feature type="domain" description="Phosphatidic acid phosphatase type 2/haloperoxidase" evidence="8">
    <location>
        <begin position="71"/>
        <end position="178"/>
    </location>
</feature>
<organism evidence="9 10">
    <name type="scientific">Sphingomonas olei</name>
    <dbReference type="NCBI Taxonomy" id="1886787"/>
    <lineage>
        <taxon>Bacteria</taxon>
        <taxon>Pseudomonadati</taxon>
        <taxon>Pseudomonadota</taxon>
        <taxon>Alphaproteobacteria</taxon>
        <taxon>Sphingomonadales</taxon>
        <taxon>Sphingomonadaceae</taxon>
        <taxon>Sphingomonas</taxon>
    </lineage>
</organism>
<evidence type="ECO:0000313" key="9">
    <source>
        <dbReference type="EMBL" id="THG39803.1"/>
    </source>
</evidence>
<evidence type="ECO:0000256" key="1">
    <source>
        <dbReference type="ARBA" id="ARBA00004651"/>
    </source>
</evidence>
<dbReference type="InterPro" id="IPR000326">
    <property type="entry name" value="PAP2/HPO"/>
</dbReference>
<feature type="region of interest" description="Disordered" evidence="7">
    <location>
        <begin position="194"/>
        <end position="214"/>
    </location>
</feature>
<keyword evidence="10" id="KW-1185">Reference proteome</keyword>
<evidence type="ECO:0000259" key="8">
    <source>
        <dbReference type="Pfam" id="PF01569"/>
    </source>
</evidence>
<dbReference type="Pfam" id="PF01569">
    <property type="entry name" value="PAP2"/>
    <property type="match status" value="1"/>
</dbReference>
<dbReference type="InterPro" id="IPR036938">
    <property type="entry name" value="PAP2/HPO_sf"/>
</dbReference>
<gene>
    <name evidence="9" type="ORF">E5988_09005</name>
</gene>
<evidence type="ECO:0000313" key="10">
    <source>
        <dbReference type="Proteomes" id="UP000308038"/>
    </source>
</evidence>
<keyword evidence="4" id="KW-0378">Hydrolase</keyword>
<keyword evidence="3" id="KW-0812">Transmembrane</keyword>